<keyword evidence="2" id="KW-1185">Reference proteome</keyword>
<organism evidence="1 2">
    <name type="scientific">Bauhinia variegata</name>
    <name type="common">Purple orchid tree</name>
    <name type="synonym">Phanera variegata</name>
    <dbReference type="NCBI Taxonomy" id="167791"/>
    <lineage>
        <taxon>Eukaryota</taxon>
        <taxon>Viridiplantae</taxon>
        <taxon>Streptophyta</taxon>
        <taxon>Embryophyta</taxon>
        <taxon>Tracheophyta</taxon>
        <taxon>Spermatophyta</taxon>
        <taxon>Magnoliopsida</taxon>
        <taxon>eudicotyledons</taxon>
        <taxon>Gunneridae</taxon>
        <taxon>Pentapetalae</taxon>
        <taxon>rosids</taxon>
        <taxon>fabids</taxon>
        <taxon>Fabales</taxon>
        <taxon>Fabaceae</taxon>
        <taxon>Cercidoideae</taxon>
        <taxon>Cercideae</taxon>
        <taxon>Bauhiniinae</taxon>
        <taxon>Bauhinia</taxon>
    </lineage>
</organism>
<reference evidence="1 2" key="1">
    <citation type="journal article" date="2022" name="DNA Res.">
        <title>Chromosomal-level genome assembly of the orchid tree Bauhinia variegata (Leguminosae; Cercidoideae) supports the allotetraploid origin hypothesis of Bauhinia.</title>
        <authorList>
            <person name="Zhong Y."/>
            <person name="Chen Y."/>
            <person name="Zheng D."/>
            <person name="Pang J."/>
            <person name="Liu Y."/>
            <person name="Luo S."/>
            <person name="Meng S."/>
            <person name="Qian L."/>
            <person name="Wei D."/>
            <person name="Dai S."/>
            <person name="Zhou R."/>
        </authorList>
    </citation>
    <scope>NUCLEOTIDE SEQUENCE [LARGE SCALE GENOMIC DNA]</scope>
    <source>
        <strain evidence="1">BV-YZ2020</strain>
    </source>
</reference>
<protein>
    <submittedName>
        <fullName evidence="1">Uncharacterized protein</fullName>
    </submittedName>
</protein>
<name>A0ACB9LRI0_BAUVA</name>
<evidence type="ECO:0000313" key="1">
    <source>
        <dbReference type="EMBL" id="KAI4313713.1"/>
    </source>
</evidence>
<dbReference type="EMBL" id="CM039436">
    <property type="protein sequence ID" value="KAI4313713.1"/>
    <property type="molecule type" value="Genomic_DNA"/>
</dbReference>
<evidence type="ECO:0000313" key="2">
    <source>
        <dbReference type="Proteomes" id="UP000828941"/>
    </source>
</evidence>
<sequence>MDLSGGGTTWTLVDTQSILVWSPTTLLNLLSLFTDHFVQAILSIYSPTCNFFLTTIAAEMNNLDSYPPPFRPQNNQTHNLDPYNPSSDPNEYPDPAPIIDLRCLKQNPDEQKKLEEACKDWGLFRLANHDIPLNLLNQLQDLARDLFSISFESKQALTSDSPVSYFWGTAALTPKGTALARGPQSINWLEGFNIPLSQLSGFDHQVPLLDSFRVLLEEYGNHLSRIARTLYETMAKNLDLDPETSKSFLSEETGIFRVYRYPANPNADAALGMEVHTDSSVLSILHQNDGVNGLEVLRDDQWKTVKSIPNSLIVNLGDMMQAISDDKFKSVKHRVKVNKHRERISICYFVFPGEDVLIQSSTYKPFSYNDFRAQIQEDVKTVGYKVGLERFKINEDC</sequence>
<gene>
    <name evidence="1" type="ORF">L6164_026669</name>
</gene>
<accession>A0ACB9LRI0</accession>
<proteinExistence type="predicted"/>
<dbReference type="Proteomes" id="UP000828941">
    <property type="component" value="Chromosome 11"/>
</dbReference>
<comment type="caution">
    <text evidence="1">The sequence shown here is derived from an EMBL/GenBank/DDBJ whole genome shotgun (WGS) entry which is preliminary data.</text>
</comment>